<feature type="transmembrane region" description="Helical" evidence="1">
    <location>
        <begin position="24"/>
        <end position="43"/>
    </location>
</feature>
<reference evidence="2" key="2">
    <citation type="submission" date="2020-09" db="EMBL/GenBank/DDBJ databases">
        <authorList>
            <person name="Sun Q."/>
            <person name="Zhou Y."/>
        </authorList>
    </citation>
    <scope>NUCLEOTIDE SEQUENCE</scope>
    <source>
        <strain evidence="2">CGMCC 1.7086</strain>
    </source>
</reference>
<dbReference type="Proteomes" id="UP000606935">
    <property type="component" value="Unassembled WGS sequence"/>
</dbReference>
<evidence type="ECO:0000256" key="1">
    <source>
        <dbReference type="SAM" id="Phobius"/>
    </source>
</evidence>
<keyword evidence="1" id="KW-0472">Membrane</keyword>
<feature type="transmembrane region" description="Helical" evidence="1">
    <location>
        <begin position="49"/>
        <end position="70"/>
    </location>
</feature>
<dbReference type="EMBL" id="BMLS01000001">
    <property type="protein sequence ID" value="GGO65218.1"/>
    <property type="molecule type" value="Genomic_DNA"/>
</dbReference>
<dbReference type="AlphaFoldDB" id="A0A917YV15"/>
<comment type="caution">
    <text evidence="2">The sequence shown here is derived from an EMBL/GenBank/DDBJ whole genome shotgun (WGS) entry which is preliminary data.</text>
</comment>
<evidence type="ECO:0000313" key="3">
    <source>
        <dbReference type="Proteomes" id="UP000606935"/>
    </source>
</evidence>
<name>A0A917YV15_9ALTE</name>
<protein>
    <submittedName>
        <fullName evidence="2">Uncharacterized protein</fullName>
    </submittedName>
</protein>
<keyword evidence="1" id="KW-0812">Transmembrane</keyword>
<organism evidence="2 3">
    <name type="scientific">Bowmanella pacifica</name>
    <dbReference type="NCBI Taxonomy" id="502051"/>
    <lineage>
        <taxon>Bacteria</taxon>
        <taxon>Pseudomonadati</taxon>
        <taxon>Pseudomonadota</taxon>
        <taxon>Gammaproteobacteria</taxon>
        <taxon>Alteromonadales</taxon>
        <taxon>Alteromonadaceae</taxon>
        <taxon>Bowmanella</taxon>
    </lineage>
</organism>
<evidence type="ECO:0000313" key="2">
    <source>
        <dbReference type="EMBL" id="GGO65218.1"/>
    </source>
</evidence>
<gene>
    <name evidence="2" type="ORF">GCM10010982_06490</name>
</gene>
<keyword evidence="1" id="KW-1133">Transmembrane helix</keyword>
<keyword evidence="3" id="KW-1185">Reference proteome</keyword>
<sequence>MLNEFSYYIKGEEYIGVLNLKLDLFGWFVGVIAMLLPLYYIITSNNYDSHLLFFTILILYLGIMLKRTLFRVKEFRQKVR</sequence>
<reference evidence="2" key="1">
    <citation type="journal article" date="2014" name="Int. J. Syst. Evol. Microbiol.">
        <title>Complete genome sequence of Corynebacterium casei LMG S-19264T (=DSM 44701T), isolated from a smear-ripened cheese.</title>
        <authorList>
            <consortium name="US DOE Joint Genome Institute (JGI-PGF)"/>
            <person name="Walter F."/>
            <person name="Albersmeier A."/>
            <person name="Kalinowski J."/>
            <person name="Ruckert C."/>
        </authorList>
    </citation>
    <scope>NUCLEOTIDE SEQUENCE</scope>
    <source>
        <strain evidence="2">CGMCC 1.7086</strain>
    </source>
</reference>
<accession>A0A917YV15</accession>
<proteinExistence type="predicted"/>